<dbReference type="Gene3D" id="1.20.58.1000">
    <property type="entry name" value="Metal-sensitive repressor, helix protomer"/>
    <property type="match status" value="1"/>
</dbReference>
<protein>
    <submittedName>
        <fullName evidence="1">Uncharacterized protein of YOHL family</fullName>
    </submittedName>
</protein>
<proteinExistence type="predicted"/>
<reference evidence="1 2" key="1">
    <citation type="journal article" date="2001" name="J. Bacteriol.">
        <title>Genome sequence and comparative analysis of the solvent-producing bacterium Clostridium acetobutylicum.</title>
        <authorList>
            <person name="Nolling J."/>
            <person name="Breton G."/>
            <person name="Omelchenko M.V."/>
            <person name="Makarova K.S."/>
            <person name="Zeng Q."/>
            <person name="Gibson R."/>
            <person name="Lee H.M."/>
            <person name="Dubois J."/>
            <person name="Qiu D."/>
            <person name="Hitti J."/>
            <person name="Wolf Y.I."/>
            <person name="Tatusov R.L."/>
            <person name="Sabathe F."/>
            <person name="Doucette-Stamm L."/>
            <person name="Soucaille P."/>
            <person name="Daly M.J."/>
            <person name="Bennett G.N."/>
            <person name="Koonin E.V."/>
            <person name="Smith D.R."/>
        </authorList>
    </citation>
    <scope>NUCLEOTIDE SEQUENCE [LARGE SCALE GENOMIC DNA]</scope>
    <source>
        <strain evidence="2">ATCC 824 / DSM 792 / JCM 1419 / LMG 5710 / VKM B-1787</strain>
    </source>
</reference>
<dbReference type="InterPro" id="IPR003735">
    <property type="entry name" value="Metal_Tscrpt_repr"/>
</dbReference>
<dbReference type="STRING" id="272562.CA_C2268"/>
<keyword evidence="2" id="KW-1185">Reference proteome</keyword>
<dbReference type="Proteomes" id="UP000000814">
    <property type="component" value="Chromosome"/>
</dbReference>
<name>Q97GU7_CLOAB</name>
<dbReference type="PATRIC" id="fig|272562.8.peg.2467"/>
<evidence type="ECO:0000313" key="1">
    <source>
        <dbReference type="EMBL" id="AAK80225.1"/>
    </source>
</evidence>
<dbReference type="GO" id="GO:0003677">
    <property type="term" value="F:DNA binding"/>
    <property type="evidence" value="ECO:0007669"/>
    <property type="project" value="InterPro"/>
</dbReference>
<dbReference type="GeneID" id="44998745"/>
<dbReference type="EMBL" id="AE001437">
    <property type="protein sequence ID" value="AAK80225.1"/>
    <property type="molecule type" value="Genomic_DNA"/>
</dbReference>
<dbReference type="PANTHER" id="PTHR33677">
    <property type="entry name" value="TRANSCRIPTIONAL REPRESSOR FRMR-RELATED"/>
    <property type="match status" value="1"/>
</dbReference>
<dbReference type="OrthoDB" id="9811244at2"/>
<evidence type="ECO:0000313" key="2">
    <source>
        <dbReference type="Proteomes" id="UP000000814"/>
    </source>
</evidence>
<dbReference type="Pfam" id="PF02583">
    <property type="entry name" value="Trns_repr_metal"/>
    <property type="match status" value="1"/>
</dbReference>
<gene>
    <name evidence="1" type="ordered locus">CA_C2268</name>
</gene>
<dbReference type="RefSeq" id="WP_010965566.1">
    <property type="nucleotide sequence ID" value="NC_003030.1"/>
</dbReference>
<dbReference type="InterPro" id="IPR038390">
    <property type="entry name" value="Metal_Tscrpt_repr_sf"/>
</dbReference>
<dbReference type="eggNOG" id="COG1937">
    <property type="taxonomic scope" value="Bacteria"/>
</dbReference>
<dbReference type="PIR" id="F97179">
    <property type="entry name" value="F97179"/>
</dbReference>
<dbReference type="GO" id="GO:0045892">
    <property type="term" value="P:negative regulation of DNA-templated transcription"/>
    <property type="evidence" value="ECO:0007669"/>
    <property type="project" value="UniProtKB-ARBA"/>
</dbReference>
<accession>Q97GU7</accession>
<dbReference type="HOGENOM" id="CLU_130332_1_1_9"/>
<sequence length="95" mass="10677">MGETSDKNKKDLIIRLRKIEGQVKGIEKMIESDTCCKNVLVQIAAVKAAVNKIGILMLQDYAKKCMKDELKEMGEKELNDSNIDDIISAITMFVK</sequence>
<dbReference type="CDD" id="cd10148">
    <property type="entry name" value="CsoR-like_DUF156"/>
    <property type="match status" value="1"/>
</dbReference>
<dbReference type="GO" id="GO:0046872">
    <property type="term" value="F:metal ion binding"/>
    <property type="evidence" value="ECO:0007669"/>
    <property type="project" value="InterPro"/>
</dbReference>
<organism evidence="1 2">
    <name type="scientific">Clostridium acetobutylicum (strain ATCC 824 / DSM 792 / JCM 1419 / IAM 19013 / LMG 5710 / NBRC 13948 / NRRL B-527 / VKM B-1787 / 2291 / W)</name>
    <dbReference type="NCBI Taxonomy" id="272562"/>
    <lineage>
        <taxon>Bacteria</taxon>
        <taxon>Bacillati</taxon>
        <taxon>Bacillota</taxon>
        <taxon>Clostridia</taxon>
        <taxon>Eubacteriales</taxon>
        <taxon>Clostridiaceae</taxon>
        <taxon>Clostridium</taxon>
    </lineage>
</organism>
<dbReference type="KEGG" id="cac:CA_C2268"/>
<dbReference type="PANTHER" id="PTHR33677:SF3">
    <property type="entry name" value="COPPER-SENSING TRANSCRIPTIONAL REPRESSOR RICR"/>
    <property type="match status" value="1"/>
</dbReference>
<dbReference type="AlphaFoldDB" id="Q97GU7"/>